<dbReference type="SUPFAM" id="SSF52540">
    <property type="entry name" value="P-loop containing nucleoside triphosphate hydrolases"/>
    <property type="match status" value="1"/>
</dbReference>
<dbReference type="Gene3D" id="3.40.50.300">
    <property type="entry name" value="P-loop containing nucleotide triphosphate hydrolases"/>
    <property type="match status" value="1"/>
</dbReference>
<dbReference type="PROSITE" id="PS50893">
    <property type="entry name" value="ABC_TRANSPORTER_2"/>
    <property type="match status" value="1"/>
</dbReference>
<evidence type="ECO:0000256" key="1">
    <source>
        <dbReference type="ARBA" id="ARBA00022475"/>
    </source>
</evidence>
<name>A0ABS9NNG0_9NEIS</name>
<reference evidence="5 6" key="1">
    <citation type="submission" date="2022-02" db="EMBL/GenBank/DDBJ databases">
        <title>Genome sequence data of Kingella unionensis sp. nov. strain CICC 24913 (CCUG 75125).</title>
        <authorList>
            <person name="Xiao M."/>
        </authorList>
    </citation>
    <scope>NUCLEOTIDE SEQUENCE [LARGE SCALE GENOMIC DNA]</scope>
    <source>
        <strain evidence="5 6">CICC 24913</strain>
    </source>
</reference>
<sequence>MAPLFFIRKLKVAPQGRTILHIDELAIPQGVHTAVIGPNGAGKSTLLRALLGRFNASCELFGAPAAPQIRAGKVAWVAQNGRYNLPLTVAEYARLGCIGGGLFRPPPPDYGLLDKLLAEFDLAGLADKRIDTLSGGEQQRANIVRALMQQAPAILLDEPCNHLDIRHQHRLMQFVRRAKGQFNAVMVLHDLNLAAAYAEHIILMQNGRIAAQGSVDEVMQPERLSETYQWPVERLEADGEIFFRMHNAGRD</sequence>
<dbReference type="PROSITE" id="PS00211">
    <property type="entry name" value="ABC_TRANSPORTER_1"/>
    <property type="match status" value="1"/>
</dbReference>
<keyword evidence="3 5" id="KW-0067">ATP-binding</keyword>
<evidence type="ECO:0000256" key="2">
    <source>
        <dbReference type="ARBA" id="ARBA00022741"/>
    </source>
</evidence>
<dbReference type="PANTHER" id="PTHR42794">
    <property type="entry name" value="HEMIN IMPORT ATP-BINDING PROTEIN HMUV"/>
    <property type="match status" value="1"/>
</dbReference>
<keyword evidence="1" id="KW-1003">Cell membrane</keyword>
<dbReference type="InterPro" id="IPR017871">
    <property type="entry name" value="ABC_transporter-like_CS"/>
</dbReference>
<dbReference type="Proteomes" id="UP001298424">
    <property type="component" value="Unassembled WGS sequence"/>
</dbReference>
<keyword evidence="6" id="KW-1185">Reference proteome</keyword>
<dbReference type="SMART" id="SM00382">
    <property type="entry name" value="AAA"/>
    <property type="match status" value="1"/>
</dbReference>
<proteinExistence type="predicted"/>
<dbReference type="InterPro" id="IPR003593">
    <property type="entry name" value="AAA+_ATPase"/>
</dbReference>
<comment type="caution">
    <text evidence="5">The sequence shown here is derived from an EMBL/GenBank/DDBJ whole genome shotgun (WGS) entry which is preliminary data.</text>
</comment>
<dbReference type="InterPro" id="IPR027417">
    <property type="entry name" value="P-loop_NTPase"/>
</dbReference>
<feature type="domain" description="ABC transporter" evidence="4">
    <location>
        <begin position="4"/>
        <end position="231"/>
    </location>
</feature>
<keyword evidence="2" id="KW-0547">Nucleotide-binding</keyword>
<protein>
    <submittedName>
        <fullName evidence="5">ABC transporter ATP-binding protein</fullName>
    </submittedName>
</protein>
<dbReference type="PANTHER" id="PTHR42794:SF2">
    <property type="entry name" value="ABC TRANSPORTER ATP-BINDING PROTEIN"/>
    <property type="match status" value="1"/>
</dbReference>
<gene>
    <name evidence="5" type="ORF">MB824_06220</name>
</gene>
<dbReference type="GO" id="GO:0005524">
    <property type="term" value="F:ATP binding"/>
    <property type="evidence" value="ECO:0007669"/>
    <property type="project" value="UniProtKB-KW"/>
</dbReference>
<dbReference type="CDD" id="cd03214">
    <property type="entry name" value="ABC_Iron-Siderophores_B12_Hemin"/>
    <property type="match status" value="1"/>
</dbReference>
<evidence type="ECO:0000256" key="3">
    <source>
        <dbReference type="ARBA" id="ARBA00022840"/>
    </source>
</evidence>
<dbReference type="EMBL" id="JAKOOW010000024">
    <property type="protein sequence ID" value="MCG6504085.1"/>
    <property type="molecule type" value="Genomic_DNA"/>
</dbReference>
<evidence type="ECO:0000259" key="4">
    <source>
        <dbReference type="PROSITE" id="PS50893"/>
    </source>
</evidence>
<organism evidence="5 6">
    <name type="scientific">Kingella pumchi</name>
    <dbReference type="NCBI Taxonomy" id="2779506"/>
    <lineage>
        <taxon>Bacteria</taxon>
        <taxon>Pseudomonadati</taxon>
        <taxon>Pseudomonadota</taxon>
        <taxon>Betaproteobacteria</taxon>
        <taxon>Neisseriales</taxon>
        <taxon>Neisseriaceae</taxon>
        <taxon>Kingella</taxon>
    </lineage>
</organism>
<evidence type="ECO:0000313" key="6">
    <source>
        <dbReference type="Proteomes" id="UP001298424"/>
    </source>
</evidence>
<dbReference type="Pfam" id="PF00005">
    <property type="entry name" value="ABC_tran"/>
    <property type="match status" value="1"/>
</dbReference>
<dbReference type="InterPro" id="IPR003439">
    <property type="entry name" value="ABC_transporter-like_ATP-bd"/>
</dbReference>
<evidence type="ECO:0000313" key="5">
    <source>
        <dbReference type="EMBL" id="MCG6504085.1"/>
    </source>
</evidence>
<keyword evidence="1" id="KW-0472">Membrane</keyword>
<accession>A0ABS9NNG0</accession>